<evidence type="ECO:0000259" key="9">
    <source>
        <dbReference type="Pfam" id="PF11984"/>
    </source>
</evidence>
<name>A0A5B8RW77_9BURK</name>
<feature type="transmembrane region" description="Helical" evidence="8">
    <location>
        <begin position="20"/>
        <end position="37"/>
    </location>
</feature>
<feature type="transmembrane region" description="Helical" evidence="8">
    <location>
        <begin position="77"/>
        <end position="94"/>
    </location>
</feature>
<dbReference type="InterPro" id="IPR026491">
    <property type="entry name" value="ExosortD_VPLPA"/>
</dbReference>
<evidence type="ECO:0000256" key="4">
    <source>
        <dbReference type="ARBA" id="ARBA00022692"/>
    </source>
</evidence>
<evidence type="ECO:0000256" key="2">
    <source>
        <dbReference type="ARBA" id="ARBA00022475"/>
    </source>
</evidence>
<dbReference type="Pfam" id="PF09721">
    <property type="entry name" value="Exosortase_EpsH"/>
    <property type="match status" value="1"/>
</dbReference>
<gene>
    <name evidence="10" type="primary">xrtD</name>
    <name evidence="10" type="ORF">FOZ74_05205</name>
</gene>
<organism evidence="10 11">
    <name type="scientific">Comamonas flocculans</name>
    <dbReference type="NCBI Taxonomy" id="2597701"/>
    <lineage>
        <taxon>Bacteria</taxon>
        <taxon>Pseudomonadati</taxon>
        <taxon>Pseudomonadota</taxon>
        <taxon>Betaproteobacteria</taxon>
        <taxon>Burkholderiales</taxon>
        <taxon>Comamonadaceae</taxon>
        <taxon>Comamonas</taxon>
    </lineage>
</organism>
<dbReference type="InterPro" id="IPR014263">
    <property type="entry name" value="Methanolan_biosynth_EpsI"/>
</dbReference>
<dbReference type="GO" id="GO:0008233">
    <property type="term" value="F:peptidase activity"/>
    <property type="evidence" value="ECO:0007669"/>
    <property type="project" value="UniProtKB-KW"/>
</dbReference>
<protein>
    <submittedName>
        <fullName evidence="10">VPLPA-CTERM-specific exosortase XrtD</fullName>
        <ecNumber evidence="10">3.4.22.-</ecNumber>
    </submittedName>
</protein>
<dbReference type="AlphaFoldDB" id="A0A5B8RW77"/>
<keyword evidence="3" id="KW-0645">Protease</keyword>
<dbReference type="NCBIfam" id="TIGR04178">
    <property type="entry name" value="exo_archaeo"/>
    <property type="match status" value="1"/>
</dbReference>
<feature type="transmembrane region" description="Helical" evidence="8">
    <location>
        <begin position="127"/>
        <end position="145"/>
    </location>
</feature>
<evidence type="ECO:0000256" key="1">
    <source>
        <dbReference type="ARBA" id="ARBA00004651"/>
    </source>
</evidence>
<proteinExistence type="predicted"/>
<dbReference type="GO" id="GO:0006508">
    <property type="term" value="P:proteolysis"/>
    <property type="evidence" value="ECO:0007669"/>
    <property type="project" value="UniProtKB-KW"/>
</dbReference>
<feature type="transmembrane region" description="Helical" evidence="8">
    <location>
        <begin position="151"/>
        <end position="173"/>
    </location>
</feature>
<dbReference type="InterPro" id="IPR019127">
    <property type="entry name" value="Exosortase"/>
</dbReference>
<evidence type="ECO:0000256" key="6">
    <source>
        <dbReference type="ARBA" id="ARBA00022989"/>
    </source>
</evidence>
<dbReference type="NCBIfam" id="TIGR04152">
    <property type="entry name" value="exosort_VPLPA"/>
    <property type="match status" value="1"/>
</dbReference>
<feature type="transmembrane region" description="Helical" evidence="8">
    <location>
        <begin position="194"/>
        <end position="212"/>
    </location>
</feature>
<feature type="transmembrane region" description="Helical" evidence="8">
    <location>
        <begin position="100"/>
        <end position="120"/>
    </location>
</feature>
<dbReference type="OrthoDB" id="9797363at2"/>
<dbReference type="NCBIfam" id="TIGR02602">
    <property type="entry name" value="8TM_EpsH"/>
    <property type="match status" value="1"/>
</dbReference>
<dbReference type="InterPro" id="IPR026392">
    <property type="entry name" value="Exo/Archaeosortase_dom"/>
</dbReference>
<dbReference type="EC" id="3.4.22.-" evidence="10"/>
<keyword evidence="7 8" id="KW-0472">Membrane</keyword>
<dbReference type="KEGG" id="cof:FOZ74_05205"/>
<feature type="transmembrane region" description="Helical" evidence="8">
    <location>
        <begin position="49"/>
        <end position="65"/>
    </location>
</feature>
<feature type="transmembrane region" description="Helical" evidence="8">
    <location>
        <begin position="257"/>
        <end position="280"/>
    </location>
</feature>
<evidence type="ECO:0000313" key="11">
    <source>
        <dbReference type="Proteomes" id="UP000321199"/>
    </source>
</evidence>
<dbReference type="Proteomes" id="UP000321199">
    <property type="component" value="Chromosome"/>
</dbReference>
<accession>A0A5B8RW77</accession>
<dbReference type="EMBL" id="CP042344">
    <property type="protein sequence ID" value="QEA12475.1"/>
    <property type="molecule type" value="Genomic_DNA"/>
</dbReference>
<feature type="transmembrane region" description="Helical" evidence="8">
    <location>
        <begin position="316"/>
        <end position="335"/>
    </location>
</feature>
<keyword evidence="4 8" id="KW-0812">Transmembrane</keyword>
<keyword evidence="5 10" id="KW-0378">Hydrolase</keyword>
<dbReference type="GO" id="GO:0005886">
    <property type="term" value="C:plasma membrane"/>
    <property type="evidence" value="ECO:0007669"/>
    <property type="project" value="UniProtKB-SubCell"/>
</dbReference>
<feature type="domain" description="Methanolan biosynthesis EpsI" evidence="9">
    <location>
        <begin position="318"/>
        <end position="520"/>
    </location>
</feature>
<evidence type="ECO:0000256" key="3">
    <source>
        <dbReference type="ARBA" id="ARBA00022670"/>
    </source>
</evidence>
<feature type="transmembrane region" description="Helical" evidence="8">
    <location>
        <begin position="218"/>
        <end position="245"/>
    </location>
</feature>
<evidence type="ECO:0000256" key="8">
    <source>
        <dbReference type="SAM" id="Phobius"/>
    </source>
</evidence>
<comment type="subcellular location">
    <subcellularLocation>
        <location evidence="1">Cell membrane</location>
        <topology evidence="1">Multi-pass membrane protein</topology>
    </subcellularLocation>
</comment>
<dbReference type="InterPro" id="IPR013426">
    <property type="entry name" value="EpsH-like"/>
</dbReference>
<dbReference type="Pfam" id="PF11984">
    <property type="entry name" value="DUF3485"/>
    <property type="match status" value="1"/>
</dbReference>
<keyword evidence="11" id="KW-1185">Reference proteome</keyword>
<keyword evidence="6 8" id="KW-1133">Transmembrane helix</keyword>
<reference evidence="10 11" key="1">
    <citation type="submission" date="2019-07" db="EMBL/GenBank/DDBJ databases">
        <title>Complete genome sequence of Comamonas sp. NLF 7-7 isolated from livestock.</title>
        <authorList>
            <person name="Kim D.H."/>
            <person name="Kim J.G."/>
        </authorList>
    </citation>
    <scope>NUCLEOTIDE SEQUENCE [LARGE SCALE GENOMIC DNA]</scope>
    <source>
        <strain evidence="10 11">NLF 7-7</strain>
    </source>
</reference>
<sequence>MQNHLCHVPFHFRLPRNEQLLLLGVLLAIAAFWGGLSELVGRWYRQEEYSHGFFLPLISLFLLWYRRDVLRKSRGAPSGWGLVLLVVSALLLVLGEVTALFLAVQIGFLIALVGLVLCYGGVSLLRVAWMPIAFLLFAIPLPYFIDSQISWRLQLMSSSLGVGLLRLMGYAVYLEGNVIDLGSYKLQVVEACSGLRYLYPLLSLSFLMAYIYPAKMRWRVLVFLSAVPITVLTNSARIAMVGVLVARWGSGMADGFLHYFEGWVIFLVCQLILMAEIWVIERFTLRRGLLEVQQQIPLPPVARPTGIYSARWSRPLVAAMVLLAAGMAAALTVGGRTEVKPLRHSLVTFPLELGNWRATESSLSIEVEQALGFSDYVLADYRDEAGDVVNFYTAYYASQRKGVSPHSPQVCIPGGGWVISDIHGDVIELNDGSPLEVVRVVISKDNRHQLVYYWFEQRGRRIANEYLMKWYLLEDALLRNRTDGALVRMVTPMRPGEAAGAADARLTAFARVAVPLLGPFVPK</sequence>
<evidence type="ECO:0000313" key="10">
    <source>
        <dbReference type="EMBL" id="QEA12475.1"/>
    </source>
</evidence>
<dbReference type="NCBIfam" id="TIGR02914">
    <property type="entry name" value="EpsI_fam"/>
    <property type="match status" value="1"/>
</dbReference>
<evidence type="ECO:0000256" key="5">
    <source>
        <dbReference type="ARBA" id="ARBA00022801"/>
    </source>
</evidence>
<keyword evidence="2" id="KW-1003">Cell membrane</keyword>
<evidence type="ECO:0000256" key="7">
    <source>
        <dbReference type="ARBA" id="ARBA00023136"/>
    </source>
</evidence>